<proteinExistence type="predicted"/>
<reference evidence="1" key="1">
    <citation type="journal article" date="2019" name="bioRxiv">
        <title>The Genome of the Zebra Mussel, Dreissena polymorpha: A Resource for Invasive Species Research.</title>
        <authorList>
            <person name="McCartney M.A."/>
            <person name="Auch B."/>
            <person name="Kono T."/>
            <person name="Mallez S."/>
            <person name="Zhang Y."/>
            <person name="Obille A."/>
            <person name="Becker A."/>
            <person name="Abrahante J.E."/>
            <person name="Garbe J."/>
            <person name="Badalamenti J.P."/>
            <person name="Herman A."/>
            <person name="Mangelson H."/>
            <person name="Liachko I."/>
            <person name="Sullivan S."/>
            <person name="Sone E.D."/>
            <person name="Koren S."/>
            <person name="Silverstein K.A.T."/>
            <person name="Beckman K.B."/>
            <person name="Gohl D.M."/>
        </authorList>
    </citation>
    <scope>NUCLEOTIDE SEQUENCE</scope>
    <source>
        <strain evidence="1">Duluth1</strain>
        <tissue evidence="1">Whole animal</tissue>
    </source>
</reference>
<reference evidence="1" key="2">
    <citation type="submission" date="2020-11" db="EMBL/GenBank/DDBJ databases">
        <authorList>
            <person name="McCartney M.A."/>
            <person name="Auch B."/>
            <person name="Kono T."/>
            <person name="Mallez S."/>
            <person name="Becker A."/>
            <person name="Gohl D.M."/>
            <person name="Silverstein K.A.T."/>
            <person name="Koren S."/>
            <person name="Bechman K.B."/>
            <person name="Herman A."/>
            <person name="Abrahante J.E."/>
            <person name="Garbe J."/>
        </authorList>
    </citation>
    <scope>NUCLEOTIDE SEQUENCE</scope>
    <source>
        <strain evidence="1">Duluth1</strain>
        <tissue evidence="1">Whole animal</tissue>
    </source>
</reference>
<gene>
    <name evidence="1" type="ORF">DPMN_023399</name>
</gene>
<accession>A0A9D4LML8</accession>
<evidence type="ECO:0000313" key="1">
    <source>
        <dbReference type="EMBL" id="KAH3860499.1"/>
    </source>
</evidence>
<organism evidence="1 2">
    <name type="scientific">Dreissena polymorpha</name>
    <name type="common">Zebra mussel</name>
    <name type="synonym">Mytilus polymorpha</name>
    <dbReference type="NCBI Taxonomy" id="45954"/>
    <lineage>
        <taxon>Eukaryota</taxon>
        <taxon>Metazoa</taxon>
        <taxon>Spiralia</taxon>
        <taxon>Lophotrochozoa</taxon>
        <taxon>Mollusca</taxon>
        <taxon>Bivalvia</taxon>
        <taxon>Autobranchia</taxon>
        <taxon>Heteroconchia</taxon>
        <taxon>Euheterodonta</taxon>
        <taxon>Imparidentia</taxon>
        <taxon>Neoheterodontei</taxon>
        <taxon>Myida</taxon>
        <taxon>Dreissenoidea</taxon>
        <taxon>Dreissenidae</taxon>
        <taxon>Dreissena</taxon>
    </lineage>
</organism>
<evidence type="ECO:0000313" key="2">
    <source>
        <dbReference type="Proteomes" id="UP000828390"/>
    </source>
</evidence>
<comment type="caution">
    <text evidence="1">The sequence shown here is derived from an EMBL/GenBank/DDBJ whole genome shotgun (WGS) entry which is preliminary data.</text>
</comment>
<protein>
    <submittedName>
        <fullName evidence="1">Uncharacterized protein</fullName>
    </submittedName>
</protein>
<keyword evidence="2" id="KW-1185">Reference proteome</keyword>
<dbReference type="Proteomes" id="UP000828390">
    <property type="component" value="Unassembled WGS sequence"/>
</dbReference>
<dbReference type="EMBL" id="JAIWYP010000002">
    <property type="protein sequence ID" value="KAH3860499.1"/>
    <property type="molecule type" value="Genomic_DNA"/>
</dbReference>
<name>A0A9D4LML8_DREPO</name>
<sequence>MNIAECESKVQSCNLLDKKYKEYYTVAHTGSGGIMFVIRLNEDTYGTYTCVATYKSSISASVDVLKGTD</sequence>
<dbReference type="AlphaFoldDB" id="A0A9D4LML8"/>